<reference evidence="3 4" key="1">
    <citation type="submission" date="2016-10" db="EMBL/GenBank/DDBJ databases">
        <authorList>
            <person name="de Groot N.N."/>
        </authorList>
    </citation>
    <scope>NUCLEOTIDE SEQUENCE [LARGE SCALE GENOMIC DNA]</scope>
    <source>
        <strain evidence="3 4">DSM 45610</strain>
    </source>
</reference>
<name>A0A1H2ZXT1_9BACL</name>
<dbReference type="InterPro" id="IPR005149">
    <property type="entry name" value="Tscrpt_reg_PadR_N"/>
</dbReference>
<accession>A0A1H2ZXT1</accession>
<evidence type="ECO:0000313" key="3">
    <source>
        <dbReference type="EMBL" id="SDX22196.1"/>
    </source>
</evidence>
<dbReference type="AlphaFoldDB" id="A0A1H2ZXT1"/>
<dbReference type="GO" id="GO:0003677">
    <property type="term" value="F:DNA binding"/>
    <property type="evidence" value="ECO:0007669"/>
    <property type="project" value="UniProtKB-KW"/>
</dbReference>
<keyword evidence="4" id="KW-1185">Reference proteome</keyword>
<proteinExistence type="predicted"/>
<gene>
    <name evidence="3" type="ORF">SAMN05444487_11248</name>
</gene>
<evidence type="ECO:0000259" key="2">
    <source>
        <dbReference type="Pfam" id="PF03551"/>
    </source>
</evidence>
<evidence type="ECO:0000256" key="1">
    <source>
        <dbReference type="SAM" id="MobiDB-lite"/>
    </source>
</evidence>
<protein>
    <submittedName>
        <fullName evidence="3">DNA-binding transcriptional regulator, PadR family</fullName>
    </submittedName>
</protein>
<dbReference type="PANTHER" id="PTHR43252">
    <property type="entry name" value="TRANSCRIPTIONAL REGULATOR YQJI"/>
    <property type="match status" value="1"/>
</dbReference>
<dbReference type="PANTHER" id="PTHR43252:SF6">
    <property type="entry name" value="NEGATIVE TRANSCRIPTION REGULATOR PADR"/>
    <property type="match status" value="1"/>
</dbReference>
<dbReference type="STRING" id="1048340.SAMN05444487_11248"/>
<dbReference type="SUPFAM" id="SSF46785">
    <property type="entry name" value="Winged helix' DNA-binding domain"/>
    <property type="match status" value="1"/>
</dbReference>
<dbReference type="InterPro" id="IPR036390">
    <property type="entry name" value="WH_DNA-bd_sf"/>
</dbReference>
<dbReference type="Pfam" id="PF03551">
    <property type="entry name" value="PadR"/>
    <property type="match status" value="1"/>
</dbReference>
<feature type="region of interest" description="Disordered" evidence="1">
    <location>
        <begin position="176"/>
        <end position="201"/>
    </location>
</feature>
<dbReference type="Gene3D" id="1.10.10.10">
    <property type="entry name" value="Winged helix-like DNA-binding domain superfamily/Winged helix DNA-binding domain"/>
    <property type="match status" value="1"/>
</dbReference>
<dbReference type="InterPro" id="IPR036388">
    <property type="entry name" value="WH-like_DNA-bd_sf"/>
</dbReference>
<dbReference type="Proteomes" id="UP000198534">
    <property type="component" value="Unassembled WGS sequence"/>
</dbReference>
<keyword evidence="3" id="KW-0238">DNA-binding</keyword>
<feature type="domain" description="Transcription regulator PadR N-terminal" evidence="2">
    <location>
        <begin position="7"/>
        <end position="80"/>
    </location>
</feature>
<sequence length="201" mass="23293">MSVEHIILGVLSWTPNSGYGIKSEVEQRGREQGWGRLSYGSIYPKLKKLEVEGLIQTLTVEEEGRKVKTYELTKEGWLELSNWLIQPPASAEIRDELKMKLSFWDSTLPGDRTTLIEHVELRRRETKDMLKHFDNWSHNGVSAIGEIGGMGMDYIKERLRLDLTWCDRMIAQLYQAPSSPRQDPQGLFIKSEERKKRSLED</sequence>
<organism evidence="3 4">
    <name type="scientific">Marininema mesophilum</name>
    <dbReference type="NCBI Taxonomy" id="1048340"/>
    <lineage>
        <taxon>Bacteria</taxon>
        <taxon>Bacillati</taxon>
        <taxon>Bacillota</taxon>
        <taxon>Bacilli</taxon>
        <taxon>Bacillales</taxon>
        <taxon>Thermoactinomycetaceae</taxon>
        <taxon>Marininema</taxon>
    </lineage>
</organism>
<feature type="compositionally biased region" description="Basic and acidic residues" evidence="1">
    <location>
        <begin position="190"/>
        <end position="201"/>
    </location>
</feature>
<evidence type="ECO:0000313" key="4">
    <source>
        <dbReference type="Proteomes" id="UP000198534"/>
    </source>
</evidence>
<dbReference type="RefSeq" id="WP_177168036.1">
    <property type="nucleotide sequence ID" value="NZ_FNNQ01000012.1"/>
</dbReference>
<dbReference type="EMBL" id="FNNQ01000012">
    <property type="protein sequence ID" value="SDX22196.1"/>
    <property type="molecule type" value="Genomic_DNA"/>
</dbReference>